<comment type="caution">
    <text evidence="1">The sequence shown here is derived from an EMBL/GenBank/DDBJ whole genome shotgun (WGS) entry which is preliminary data.</text>
</comment>
<dbReference type="Gene3D" id="3.40.50.300">
    <property type="entry name" value="P-loop containing nucleotide triphosphate hydrolases"/>
    <property type="match status" value="1"/>
</dbReference>
<evidence type="ECO:0000313" key="2">
    <source>
        <dbReference type="Proteomes" id="UP000449906"/>
    </source>
</evidence>
<protein>
    <submittedName>
        <fullName evidence="1">AAA family ATPase</fullName>
    </submittedName>
</protein>
<dbReference type="EMBL" id="WBVM01000007">
    <property type="protein sequence ID" value="KAB2806924.1"/>
    <property type="molecule type" value="Genomic_DNA"/>
</dbReference>
<gene>
    <name evidence="1" type="ORF">F9L07_28220</name>
</gene>
<dbReference type="AlphaFoldDB" id="A0A7J5DQJ3"/>
<organism evidence="1 2">
    <name type="scientific">Nocardioides simplex</name>
    <name type="common">Arthrobacter simplex</name>
    <dbReference type="NCBI Taxonomy" id="2045"/>
    <lineage>
        <taxon>Bacteria</taxon>
        <taxon>Bacillati</taxon>
        <taxon>Actinomycetota</taxon>
        <taxon>Actinomycetes</taxon>
        <taxon>Propionibacteriales</taxon>
        <taxon>Nocardioidaceae</taxon>
        <taxon>Pimelobacter</taxon>
    </lineage>
</organism>
<evidence type="ECO:0000313" key="1">
    <source>
        <dbReference type="EMBL" id="KAB2806924.1"/>
    </source>
</evidence>
<dbReference type="Proteomes" id="UP000449906">
    <property type="component" value="Unassembled WGS sequence"/>
</dbReference>
<dbReference type="SUPFAM" id="SSF52540">
    <property type="entry name" value="P-loop containing nucleoside triphosphate hydrolases"/>
    <property type="match status" value="1"/>
</dbReference>
<name>A0A7J5DQJ3_NOCSI</name>
<sequence>MKLVYEGQTKQTTLSDWMERRELHPEQYEEMDRWAREAAIFTDDGLQLAGRTLQRVRDRLLETYDDLPRLGSRRPVLGPRRFLIPGLWPWGTIPALGGNSKAGKTTVVADLTRALLLPGYRFLGHFEPADLTDEERGRGVLVINAEVAAEDYEATIANGMPEQERGVLGPWDLLDIEHLEDVGGGAHFMDLTDPAIYDLWADRLAECFECDGSDDTTPAVVIVDGVTAIGQAIGKDPEDYFGKWYAAFRRLLHECDVSNGLATGHNTMQGGHLMGGTAATAGPDGLWTYSSDAMDRVGSKRRFSVRPRVGGVPISPTRVVMNEEGRPVIPSKAEQEPEEQEAGPDLVTVIAHRTAEYVREHPGADGEELTKNVEDGGWKENNLKGRAKALDLGLIRKEQCRSGCQHCKRPHPRRSHYYPV</sequence>
<dbReference type="RefSeq" id="WP_151583235.1">
    <property type="nucleotide sequence ID" value="NZ_WBVM01000007.1"/>
</dbReference>
<dbReference type="Pfam" id="PF13481">
    <property type="entry name" value="AAA_25"/>
    <property type="match status" value="1"/>
</dbReference>
<reference evidence="1 2" key="1">
    <citation type="submission" date="2019-09" db="EMBL/GenBank/DDBJ databases">
        <title>Pimelobacter sp. isolated from Paulinella.</title>
        <authorList>
            <person name="Jeong S.E."/>
        </authorList>
    </citation>
    <scope>NUCLEOTIDE SEQUENCE [LARGE SCALE GENOMIC DNA]</scope>
    <source>
        <strain evidence="1 2">Pch-N</strain>
    </source>
</reference>
<accession>A0A7J5DQJ3</accession>
<dbReference type="InterPro" id="IPR027417">
    <property type="entry name" value="P-loop_NTPase"/>
</dbReference>
<proteinExistence type="predicted"/>